<gene>
    <name evidence="2" type="ORF">I551_1046</name>
</gene>
<accession>A0ABP3AMW9</accession>
<name>A0ABP3AMW9_MYCUL</name>
<evidence type="ECO:0000313" key="3">
    <source>
        <dbReference type="Proteomes" id="UP000020681"/>
    </source>
</evidence>
<sequence>MTFPDGQTRTSTVQWRPDNPQTLLSSGVARIDPPAGSYPTAAERRQHEIAIQGLLARPNSSMGRCCRHDSRR</sequence>
<evidence type="ECO:0000256" key="1">
    <source>
        <dbReference type="SAM" id="MobiDB-lite"/>
    </source>
</evidence>
<evidence type="ECO:0000313" key="2">
    <source>
        <dbReference type="EMBL" id="EUA92477.1"/>
    </source>
</evidence>
<reference evidence="2 3" key="1">
    <citation type="submission" date="2014-01" db="EMBL/GenBank/DDBJ databases">
        <authorList>
            <person name="Dobos K."/>
            <person name="Lenaerts A."/>
            <person name="Ordway D."/>
            <person name="DeGroote M.A."/>
            <person name="Parker T."/>
            <person name="Sizemore C."/>
            <person name="Tallon L.J."/>
            <person name="Sadzewicz L.K."/>
            <person name="Sengamalay N."/>
            <person name="Fraser C.M."/>
            <person name="Hine E."/>
            <person name="Shefchek K.A."/>
            <person name="Das S.P."/>
            <person name="Tettelin H."/>
        </authorList>
    </citation>
    <scope>NUCLEOTIDE SEQUENCE [LARGE SCALE GENOMIC DNA]</scope>
    <source>
        <strain evidence="2 3">Harvey</strain>
    </source>
</reference>
<organism evidence="2 3">
    <name type="scientific">Mycobacterium ulcerans str. Harvey</name>
    <dbReference type="NCBI Taxonomy" id="1299332"/>
    <lineage>
        <taxon>Bacteria</taxon>
        <taxon>Bacillati</taxon>
        <taxon>Actinomycetota</taxon>
        <taxon>Actinomycetes</taxon>
        <taxon>Mycobacteriales</taxon>
        <taxon>Mycobacteriaceae</taxon>
        <taxon>Mycobacterium</taxon>
        <taxon>Mycobacterium ulcerans group</taxon>
    </lineage>
</organism>
<keyword evidence="3" id="KW-1185">Reference proteome</keyword>
<dbReference type="EMBL" id="JAOL01000077">
    <property type="protein sequence ID" value="EUA92477.1"/>
    <property type="molecule type" value="Genomic_DNA"/>
</dbReference>
<protein>
    <submittedName>
        <fullName evidence="2">Cytochrome c biogenesis protein ResB</fullName>
    </submittedName>
</protein>
<comment type="caution">
    <text evidence="2">The sequence shown here is derived from an EMBL/GenBank/DDBJ whole genome shotgun (WGS) entry which is preliminary data.</text>
</comment>
<feature type="compositionally biased region" description="Polar residues" evidence="1">
    <location>
        <begin position="1"/>
        <end position="25"/>
    </location>
</feature>
<feature type="region of interest" description="Disordered" evidence="1">
    <location>
        <begin position="1"/>
        <end position="40"/>
    </location>
</feature>
<proteinExistence type="predicted"/>
<dbReference type="Proteomes" id="UP000020681">
    <property type="component" value="Unassembled WGS sequence"/>
</dbReference>